<evidence type="ECO:0000256" key="3">
    <source>
        <dbReference type="ARBA" id="ARBA00022729"/>
    </source>
</evidence>
<feature type="domain" description="DUF11" evidence="9">
    <location>
        <begin position="351"/>
        <end position="454"/>
    </location>
</feature>
<feature type="chain" id="PRO_5039590491" evidence="7">
    <location>
        <begin position="29"/>
        <end position="770"/>
    </location>
</feature>
<evidence type="ECO:0000256" key="4">
    <source>
        <dbReference type="ARBA" id="ARBA00023088"/>
    </source>
</evidence>
<dbReference type="NCBIfam" id="TIGR01167">
    <property type="entry name" value="LPXTG_anchor"/>
    <property type="match status" value="1"/>
</dbReference>
<dbReference type="InParanoid" id="A0A543AUZ7"/>
<name>A0A543AUZ7_9ACTN</name>
<feature type="region of interest" description="Disordered" evidence="5">
    <location>
        <begin position="706"/>
        <end position="731"/>
    </location>
</feature>
<dbReference type="InterPro" id="IPR051172">
    <property type="entry name" value="Chlamydia_OmcB"/>
</dbReference>
<dbReference type="GO" id="GO:0005975">
    <property type="term" value="P:carbohydrate metabolic process"/>
    <property type="evidence" value="ECO:0007669"/>
    <property type="project" value="UniProtKB-ARBA"/>
</dbReference>
<reference evidence="10 11" key="1">
    <citation type="submission" date="2019-06" db="EMBL/GenBank/DDBJ databases">
        <title>Sequencing the genomes of 1000 actinobacteria strains.</title>
        <authorList>
            <person name="Klenk H.-P."/>
        </authorList>
    </citation>
    <scope>NUCLEOTIDE SEQUENCE [LARGE SCALE GENOMIC DNA]</scope>
    <source>
        <strain evidence="10 11">DSM 45928</strain>
    </source>
</reference>
<organism evidence="10 11">
    <name type="scientific">Stackebrandtia endophytica</name>
    <dbReference type="NCBI Taxonomy" id="1496996"/>
    <lineage>
        <taxon>Bacteria</taxon>
        <taxon>Bacillati</taxon>
        <taxon>Actinomycetota</taxon>
        <taxon>Actinomycetes</taxon>
        <taxon>Glycomycetales</taxon>
        <taxon>Glycomycetaceae</taxon>
        <taxon>Stackebrandtia</taxon>
    </lineage>
</organism>
<dbReference type="EMBL" id="VFOW01000001">
    <property type="protein sequence ID" value="TQL76384.1"/>
    <property type="molecule type" value="Genomic_DNA"/>
</dbReference>
<evidence type="ECO:0000256" key="7">
    <source>
        <dbReference type="SAM" id="SignalP"/>
    </source>
</evidence>
<feature type="domain" description="DUF11" evidence="9">
    <location>
        <begin position="473"/>
        <end position="578"/>
    </location>
</feature>
<keyword evidence="3 7" id="KW-0732">Signal</keyword>
<gene>
    <name evidence="10" type="ORF">FB566_1912</name>
</gene>
<keyword evidence="6" id="KW-0472">Membrane</keyword>
<dbReference type="PANTHER" id="PTHR34819">
    <property type="entry name" value="LARGE CYSTEINE-RICH PERIPLASMIC PROTEIN OMCB"/>
    <property type="match status" value="1"/>
</dbReference>
<accession>A0A543AUZ7</accession>
<feature type="domain" description="DUF11" evidence="9">
    <location>
        <begin position="597"/>
        <end position="705"/>
    </location>
</feature>
<evidence type="ECO:0000313" key="10">
    <source>
        <dbReference type="EMBL" id="TQL76384.1"/>
    </source>
</evidence>
<keyword evidence="6" id="KW-0812">Transmembrane</keyword>
<dbReference type="InterPro" id="IPR019931">
    <property type="entry name" value="LPXTG_anchor"/>
</dbReference>
<proteinExistence type="predicted"/>
<feature type="domain" description="Gram-positive cocci surface proteins LPxTG" evidence="8">
    <location>
        <begin position="723"/>
        <end position="762"/>
    </location>
</feature>
<evidence type="ECO:0000256" key="6">
    <source>
        <dbReference type="SAM" id="Phobius"/>
    </source>
</evidence>
<dbReference type="InterPro" id="IPR013783">
    <property type="entry name" value="Ig-like_fold"/>
</dbReference>
<evidence type="ECO:0000313" key="11">
    <source>
        <dbReference type="Proteomes" id="UP000317043"/>
    </source>
</evidence>
<evidence type="ECO:0000259" key="9">
    <source>
        <dbReference type="Pfam" id="PF01345"/>
    </source>
</evidence>
<keyword evidence="6" id="KW-1133">Transmembrane helix</keyword>
<feature type="transmembrane region" description="Helical" evidence="6">
    <location>
        <begin position="737"/>
        <end position="757"/>
    </location>
</feature>
<dbReference type="AlphaFoldDB" id="A0A543AUZ7"/>
<keyword evidence="1" id="KW-0134">Cell wall</keyword>
<dbReference type="Gene3D" id="2.60.40.10">
    <property type="entry name" value="Immunoglobulins"/>
    <property type="match status" value="2"/>
</dbReference>
<keyword evidence="11" id="KW-1185">Reference proteome</keyword>
<keyword evidence="4" id="KW-0572">Peptidoglycan-anchor</keyword>
<evidence type="ECO:0000259" key="8">
    <source>
        <dbReference type="Pfam" id="PF00746"/>
    </source>
</evidence>
<dbReference type="InterPro" id="IPR001434">
    <property type="entry name" value="OmcB-like_DUF11"/>
</dbReference>
<evidence type="ECO:0000256" key="5">
    <source>
        <dbReference type="SAM" id="MobiDB-lite"/>
    </source>
</evidence>
<keyword evidence="2" id="KW-0964">Secreted</keyword>
<dbReference type="OrthoDB" id="134475at2"/>
<dbReference type="Proteomes" id="UP000317043">
    <property type="component" value="Unassembled WGS sequence"/>
</dbReference>
<feature type="signal peptide" evidence="7">
    <location>
        <begin position="1"/>
        <end position="28"/>
    </location>
</feature>
<dbReference type="Pfam" id="PF01345">
    <property type="entry name" value="DUF11"/>
    <property type="match status" value="3"/>
</dbReference>
<comment type="caution">
    <text evidence="10">The sequence shown here is derived from an EMBL/GenBank/DDBJ whole genome shotgun (WGS) entry which is preliminary data.</text>
</comment>
<dbReference type="Pfam" id="PF00746">
    <property type="entry name" value="Gram_pos_anchor"/>
    <property type="match status" value="1"/>
</dbReference>
<evidence type="ECO:0000256" key="1">
    <source>
        <dbReference type="ARBA" id="ARBA00022512"/>
    </source>
</evidence>
<protein>
    <submittedName>
        <fullName evidence="10">LPXTG-motif cell wall-anchored protein</fullName>
    </submittedName>
</protein>
<evidence type="ECO:0000256" key="2">
    <source>
        <dbReference type="ARBA" id="ARBA00022525"/>
    </source>
</evidence>
<sequence>MSVFRRLMRRGLATAGAAALGLGMVAVAATPGHAEDPYVDLSVEAFSATASLDSTEKSVRIAVGNNSSADVTATNVRLEFKLPEANEAGSIRVSDELAPSCELSEDGRGGSCAIGDLEVGARTNINAFTLLPTGNGGAGDVLGWITVAVEADQPDRDANESQNDNSVEILAQISSERGPDLATWVKRDLVVLPGETGRLDDSFLKFSNESDIAIQGISFNVVVPTELSFTNVPAGCEIDGGNSFIVDCIWDDLTIPANGEVALSGDRALTFKVSDTAPENTVLDGIGWVAAKVLGAEVLSITSSRPAESGMTAFFADEVESGDTADDNWSQFSVFTHGDRADLSLTGNELVAPINNTTELHLTVTNHGPAPARSHSVEAYVPAYAQLGDLPEACYLKGADATRIQCDSAGLLDPGASVIYTIPVTMVEVPAESDRGRAQVTSSQPDPDFLNNFDIFEVTSIENRADLALSVGEVSGYPGDEVEAVFTVTNNGPAAAANHQVLVTVPTHAEVGELPATCMPVGTGTLWCAVGTALNAGDSATLTIPLTIVDAPQDQELGMATVSTQSAPDPDDSNNTVSYLVSATENRADLSIAASELDGKIDEQVSGTITVTNNGPGTVAVYMVLFTLPLHSELVEVPAGCEAVADDQSAVLCAVAEPLDAGASRDITYTVTLVDAPEEQLPGSAAVLSTQPDPDETNNSVQFTVHAETEPGPPGEPGDPGDDDGANGKLPTTGVSLSTALIGAALLAALGVAALLVTKRRRSARTYGGL</sequence>